<dbReference type="PIRSF" id="PIRSF000332">
    <property type="entry name" value="FMO"/>
    <property type="match status" value="1"/>
</dbReference>
<dbReference type="InterPro" id="IPR000960">
    <property type="entry name" value="Flavin_mOase"/>
</dbReference>
<keyword evidence="11" id="KW-0503">Monooxygenase</keyword>
<dbReference type="RefSeq" id="WP_090318905.1">
    <property type="nucleotide sequence ID" value="NZ_FNOE01000011.1"/>
</dbReference>
<dbReference type="Proteomes" id="UP000198814">
    <property type="component" value="Unassembled WGS sequence"/>
</dbReference>
<dbReference type="SUPFAM" id="SSF51905">
    <property type="entry name" value="FAD/NAD(P)-binding domain"/>
    <property type="match status" value="2"/>
</dbReference>
<dbReference type="AlphaFoldDB" id="A0A1H8R9D8"/>
<dbReference type="InterPro" id="IPR050346">
    <property type="entry name" value="FMO-like"/>
</dbReference>
<proteinExistence type="inferred from homology"/>
<keyword evidence="7" id="KW-0274">FAD</keyword>
<gene>
    <name evidence="13" type="ORF">SAMN05216333_11397</name>
</gene>
<dbReference type="PANTHER" id="PTHR23023">
    <property type="entry name" value="DIMETHYLANILINE MONOOXYGENASE"/>
    <property type="match status" value="1"/>
</dbReference>
<keyword evidence="10" id="KW-0560">Oxidoreductase</keyword>
<protein>
    <submittedName>
        <fullName evidence="13">Predicted flavoprotein CzcO associated with the cation diffusion facilitator CzcD</fullName>
    </submittedName>
</protein>
<evidence type="ECO:0000256" key="11">
    <source>
        <dbReference type="ARBA" id="ARBA00023033"/>
    </source>
</evidence>
<dbReference type="OrthoDB" id="9790219at2"/>
<accession>A0A1H8R9D8</accession>
<reference evidence="14" key="1">
    <citation type="submission" date="2016-10" db="EMBL/GenBank/DDBJ databases">
        <authorList>
            <person name="Varghese N."/>
            <person name="Submissions S."/>
        </authorList>
    </citation>
    <scope>NUCLEOTIDE SEQUENCE [LARGE SCALE GENOMIC DNA]</scope>
    <source>
        <strain evidence="14">Nm76</strain>
    </source>
</reference>
<keyword evidence="4" id="KW-0285">Flavoprotein</keyword>
<dbReference type="STRING" id="42354.SAMN05216333_11397"/>
<keyword evidence="5" id="KW-0812">Transmembrane</keyword>
<comment type="subcellular location">
    <subcellularLocation>
        <location evidence="2">Endoplasmic reticulum membrane</location>
        <topology evidence="2">Single-pass membrane protein</topology>
    </subcellularLocation>
</comment>
<dbReference type="GO" id="GO:0050660">
    <property type="term" value="F:flavin adenine dinucleotide binding"/>
    <property type="evidence" value="ECO:0007669"/>
    <property type="project" value="InterPro"/>
</dbReference>
<evidence type="ECO:0000256" key="7">
    <source>
        <dbReference type="ARBA" id="ARBA00022827"/>
    </source>
</evidence>
<organism evidence="13 14">
    <name type="scientific">Nitrosomonas oligotropha</name>
    <dbReference type="NCBI Taxonomy" id="42354"/>
    <lineage>
        <taxon>Bacteria</taxon>
        <taxon>Pseudomonadati</taxon>
        <taxon>Pseudomonadota</taxon>
        <taxon>Betaproteobacteria</taxon>
        <taxon>Nitrosomonadales</taxon>
        <taxon>Nitrosomonadaceae</taxon>
        <taxon>Nitrosomonas</taxon>
    </lineage>
</organism>
<dbReference type="Gene3D" id="3.50.50.60">
    <property type="entry name" value="FAD/NAD(P)-binding domain"/>
    <property type="match status" value="1"/>
</dbReference>
<evidence type="ECO:0000256" key="2">
    <source>
        <dbReference type="ARBA" id="ARBA00004389"/>
    </source>
</evidence>
<keyword evidence="9" id="KW-1133">Transmembrane helix</keyword>
<name>A0A1H8R9D8_9PROT</name>
<evidence type="ECO:0000256" key="6">
    <source>
        <dbReference type="ARBA" id="ARBA00022824"/>
    </source>
</evidence>
<dbReference type="PRINTS" id="PR00370">
    <property type="entry name" value="FMOXYGENASE"/>
</dbReference>
<keyword evidence="12" id="KW-0472">Membrane</keyword>
<evidence type="ECO:0000256" key="4">
    <source>
        <dbReference type="ARBA" id="ARBA00022630"/>
    </source>
</evidence>
<dbReference type="GO" id="GO:0004499">
    <property type="term" value="F:N,N-dimethylaniline monooxygenase activity"/>
    <property type="evidence" value="ECO:0007669"/>
    <property type="project" value="InterPro"/>
</dbReference>
<dbReference type="Pfam" id="PF00743">
    <property type="entry name" value="FMO-like"/>
    <property type="match status" value="1"/>
</dbReference>
<evidence type="ECO:0000313" key="13">
    <source>
        <dbReference type="EMBL" id="SEO63040.1"/>
    </source>
</evidence>
<evidence type="ECO:0000256" key="12">
    <source>
        <dbReference type="ARBA" id="ARBA00023136"/>
    </source>
</evidence>
<evidence type="ECO:0000256" key="1">
    <source>
        <dbReference type="ARBA" id="ARBA00001974"/>
    </source>
</evidence>
<dbReference type="FunFam" id="3.50.50.60:FF:000159">
    <property type="entry name" value="Dimethylaniline monooxygenase [N-oxide-forming]"/>
    <property type="match status" value="1"/>
</dbReference>
<dbReference type="GO" id="GO:0050661">
    <property type="term" value="F:NADP binding"/>
    <property type="evidence" value="ECO:0007669"/>
    <property type="project" value="InterPro"/>
</dbReference>
<dbReference type="InterPro" id="IPR036188">
    <property type="entry name" value="FAD/NAD-bd_sf"/>
</dbReference>
<keyword evidence="8" id="KW-0521">NADP</keyword>
<evidence type="ECO:0000256" key="10">
    <source>
        <dbReference type="ARBA" id="ARBA00023002"/>
    </source>
</evidence>
<comment type="similarity">
    <text evidence="3">Belongs to the FMO family.</text>
</comment>
<evidence type="ECO:0000256" key="3">
    <source>
        <dbReference type="ARBA" id="ARBA00009183"/>
    </source>
</evidence>
<evidence type="ECO:0000313" key="14">
    <source>
        <dbReference type="Proteomes" id="UP000198814"/>
    </source>
</evidence>
<sequence length="426" mass="48667">MRIAIIGAGCSGLTAIKHLVEAGLHDIVCYDKNDQIGGNWVYSTTPGRSSISRATHIISSKPMSQFSDFPMPDDYPDYPSHQQILAYFQAYTRHFQLEQYIRFNVAVLRVEKIAQERWRLFLDDGTHAEFDYLLIANGHHTKPRHPGWKDRFAGTYLHAHEFKTNQGLDDKRVLVVGAGNSGCDCAVESSRDAARVDISLRTPQYIIPKLVMGKPTDTFAASIQWIPQSIRNRLQKISLRIQIGRYRDYQLPEPKFAPTQAHPTINSVIFDRIRHGKIHPRPAIQDVSDHTVRFIDGASAQYDVIIAATGYSINFPFFDTDFINWENASHVPLYLRIFHPGHPSLFFVGLIQPQGCIWTLAELQARLIGQFLSGRIQLPSNWREQADAEGAFWARHFIARPRHSIEVQYHPYRRQLLRMLQGKSVG</sequence>
<evidence type="ECO:0000256" key="9">
    <source>
        <dbReference type="ARBA" id="ARBA00022989"/>
    </source>
</evidence>
<comment type="cofactor">
    <cofactor evidence="1">
        <name>FAD</name>
        <dbReference type="ChEBI" id="CHEBI:57692"/>
    </cofactor>
</comment>
<keyword evidence="14" id="KW-1185">Reference proteome</keyword>
<dbReference type="InterPro" id="IPR020946">
    <property type="entry name" value="Flavin_mOase-like"/>
</dbReference>
<dbReference type="EMBL" id="FODO01000013">
    <property type="protein sequence ID" value="SEO63040.1"/>
    <property type="molecule type" value="Genomic_DNA"/>
</dbReference>
<keyword evidence="6" id="KW-0256">Endoplasmic reticulum</keyword>
<evidence type="ECO:0000256" key="8">
    <source>
        <dbReference type="ARBA" id="ARBA00022857"/>
    </source>
</evidence>
<evidence type="ECO:0000256" key="5">
    <source>
        <dbReference type="ARBA" id="ARBA00022692"/>
    </source>
</evidence>